<keyword evidence="1" id="KW-0175">Coiled coil</keyword>
<keyword evidence="3" id="KW-0695">RNA-directed DNA polymerase</keyword>
<dbReference type="Proteomes" id="UP000245207">
    <property type="component" value="Unassembled WGS sequence"/>
</dbReference>
<feature type="coiled-coil region" evidence="1">
    <location>
        <begin position="378"/>
        <end position="405"/>
    </location>
</feature>
<evidence type="ECO:0000313" key="4">
    <source>
        <dbReference type="Proteomes" id="UP000245207"/>
    </source>
</evidence>
<accession>A0A2U1KZC0</accession>
<keyword evidence="3" id="KW-0548">Nucleotidyltransferase</keyword>
<evidence type="ECO:0000256" key="1">
    <source>
        <dbReference type="SAM" id="Coils"/>
    </source>
</evidence>
<dbReference type="GO" id="GO:0003964">
    <property type="term" value="F:RNA-directed DNA polymerase activity"/>
    <property type="evidence" value="ECO:0007669"/>
    <property type="project" value="UniProtKB-KW"/>
</dbReference>
<dbReference type="OrthoDB" id="1932741at2759"/>
<dbReference type="AlphaFoldDB" id="A0A2U1KZC0"/>
<feature type="region of interest" description="Disordered" evidence="2">
    <location>
        <begin position="167"/>
        <end position="220"/>
    </location>
</feature>
<gene>
    <name evidence="3" type="ORF">CTI12_AA425830</name>
</gene>
<reference evidence="3 4" key="1">
    <citation type="journal article" date="2018" name="Mol. Plant">
        <title>The genome of Artemisia annua provides insight into the evolution of Asteraceae family and artemisinin biosynthesis.</title>
        <authorList>
            <person name="Shen Q."/>
            <person name="Zhang L."/>
            <person name="Liao Z."/>
            <person name="Wang S."/>
            <person name="Yan T."/>
            <person name="Shi P."/>
            <person name="Liu M."/>
            <person name="Fu X."/>
            <person name="Pan Q."/>
            <person name="Wang Y."/>
            <person name="Lv Z."/>
            <person name="Lu X."/>
            <person name="Zhang F."/>
            <person name="Jiang W."/>
            <person name="Ma Y."/>
            <person name="Chen M."/>
            <person name="Hao X."/>
            <person name="Li L."/>
            <person name="Tang Y."/>
            <person name="Lv G."/>
            <person name="Zhou Y."/>
            <person name="Sun X."/>
            <person name="Brodelius P.E."/>
            <person name="Rose J.K.C."/>
            <person name="Tang K."/>
        </authorList>
    </citation>
    <scope>NUCLEOTIDE SEQUENCE [LARGE SCALE GENOMIC DNA]</scope>
    <source>
        <strain evidence="4">cv. Huhao1</strain>
        <tissue evidence="3">Leaf</tissue>
    </source>
</reference>
<evidence type="ECO:0000256" key="2">
    <source>
        <dbReference type="SAM" id="MobiDB-lite"/>
    </source>
</evidence>
<name>A0A2U1KZC0_ARTAN</name>
<evidence type="ECO:0000313" key="3">
    <source>
        <dbReference type="EMBL" id="PWA42112.1"/>
    </source>
</evidence>
<protein>
    <submittedName>
        <fullName evidence="3">Reverse transcriptase domain, Reverse transcriptase zinc-binding domain protein</fullName>
    </submittedName>
</protein>
<feature type="compositionally biased region" description="Polar residues" evidence="2">
    <location>
        <begin position="240"/>
        <end position="259"/>
    </location>
</feature>
<feature type="region of interest" description="Disordered" evidence="2">
    <location>
        <begin position="234"/>
        <end position="327"/>
    </location>
</feature>
<keyword evidence="3" id="KW-0808">Transferase</keyword>
<feature type="compositionally biased region" description="Polar residues" evidence="2">
    <location>
        <begin position="266"/>
        <end position="311"/>
    </location>
</feature>
<comment type="caution">
    <text evidence="3">The sequence shown here is derived from an EMBL/GenBank/DDBJ whole genome shotgun (WGS) entry which is preliminary data.</text>
</comment>
<sequence>MVLLRTPMFLSHVRLQLNPNRDSVTNVMNPSNVSKTIGPAEVIESQSVKYASVPTSFGELNVGSTMNTSRHNDVDVEEAVWLSGITSATNMVNPSEFPSLYEVTGTANTFGSKQSFNRTGVTGKSNNSTSLGSNVVYGGIGVTGNSTSFGSTTTSGMTKVTGLLNIPPPNVKNATNDANMPEGDGVSVSKSADRFKLVSPNVTNTPTTSPNSPPKGKSNVNNLEDVVLAATQDTPIVHSSDVNQQPKTYVGVTSGTQPAPTKGVKTPSNSIPTHGETSTKPGQPSATVGASNSNVNSIPNEGSQPTRNVTTSSSHPEPKVSKPKPKPFKFSNFLIHKEGFSETVASGWNLSVNGSAMYCVVKWLKGLKSPFRKLLHNHGNLHERVDRLRKELDELIEKRAGLLAQHDTCPKTINKARSIRRPYNTTNGWEKHMLWTRNHERSNVARLIIQQRTKLDLERPWERF</sequence>
<dbReference type="EMBL" id="PKPP01012612">
    <property type="protein sequence ID" value="PWA42112.1"/>
    <property type="molecule type" value="Genomic_DNA"/>
</dbReference>
<organism evidence="3 4">
    <name type="scientific">Artemisia annua</name>
    <name type="common">Sweet wormwood</name>
    <dbReference type="NCBI Taxonomy" id="35608"/>
    <lineage>
        <taxon>Eukaryota</taxon>
        <taxon>Viridiplantae</taxon>
        <taxon>Streptophyta</taxon>
        <taxon>Embryophyta</taxon>
        <taxon>Tracheophyta</taxon>
        <taxon>Spermatophyta</taxon>
        <taxon>Magnoliopsida</taxon>
        <taxon>eudicotyledons</taxon>
        <taxon>Gunneridae</taxon>
        <taxon>Pentapetalae</taxon>
        <taxon>asterids</taxon>
        <taxon>campanulids</taxon>
        <taxon>Asterales</taxon>
        <taxon>Asteraceae</taxon>
        <taxon>Asteroideae</taxon>
        <taxon>Anthemideae</taxon>
        <taxon>Artemisiinae</taxon>
        <taxon>Artemisia</taxon>
    </lineage>
</organism>
<proteinExistence type="predicted"/>
<feature type="compositionally biased region" description="Low complexity" evidence="2">
    <location>
        <begin position="198"/>
        <end position="220"/>
    </location>
</feature>
<keyword evidence="4" id="KW-1185">Reference proteome</keyword>